<evidence type="ECO:0000313" key="2">
    <source>
        <dbReference type="EMBL" id="MCO1661056.1"/>
    </source>
</evidence>
<organism evidence="2 3">
    <name type="scientific">Pseudonocardia humida</name>
    <dbReference type="NCBI Taxonomy" id="2800819"/>
    <lineage>
        <taxon>Bacteria</taxon>
        <taxon>Bacillati</taxon>
        <taxon>Actinomycetota</taxon>
        <taxon>Actinomycetes</taxon>
        <taxon>Pseudonocardiales</taxon>
        <taxon>Pseudonocardiaceae</taxon>
        <taxon>Pseudonocardia</taxon>
    </lineage>
</organism>
<feature type="compositionally biased region" description="Low complexity" evidence="1">
    <location>
        <begin position="50"/>
        <end position="73"/>
    </location>
</feature>
<dbReference type="RefSeq" id="WP_252446569.1">
    <property type="nucleotide sequence ID" value="NZ_JAGSOV010000105.1"/>
</dbReference>
<reference evidence="2" key="1">
    <citation type="submission" date="2021-04" db="EMBL/GenBank/DDBJ databases">
        <title>Pseudonocardia sp. nov., isolated from sandy soil of mangrove forest.</title>
        <authorList>
            <person name="Zan Z."/>
            <person name="Huang R."/>
            <person name="Liu W."/>
        </authorList>
    </citation>
    <scope>NUCLEOTIDE SEQUENCE</scope>
    <source>
        <strain evidence="2">S2-4</strain>
    </source>
</reference>
<comment type="caution">
    <text evidence="2">The sequence shown here is derived from an EMBL/GenBank/DDBJ whole genome shotgun (WGS) entry which is preliminary data.</text>
</comment>
<keyword evidence="3" id="KW-1185">Reference proteome</keyword>
<feature type="compositionally biased region" description="Low complexity" evidence="1">
    <location>
        <begin position="1"/>
        <end position="16"/>
    </location>
</feature>
<sequence length="255" mass="25102">MIDTLPGSAAGTAARPARSRPRGARRALAGTALVLLALGASGCSGEVSGRADAAATPAPTGPAPRTTAAAGPGAPAPTPDPGLDEAADGLRPFLLVPAEIGPGFVAGDEPRPDPQAPAICGGQGVVAQFPYAVRVGAGFTGPTEGVFVQETVSVYGDEATAEAAFLANEQGLSCSQGEASGSPVVITPAEDLVVDVPADESTGWQIGGDGFDLVLIAVRSGELVVNFAFVAPEGRSAGLPDPLAVSRAGVEKLTG</sequence>
<accession>A0ABT1ADS1</accession>
<dbReference type="Proteomes" id="UP001165283">
    <property type="component" value="Unassembled WGS sequence"/>
</dbReference>
<feature type="region of interest" description="Disordered" evidence="1">
    <location>
        <begin position="46"/>
        <end position="87"/>
    </location>
</feature>
<feature type="region of interest" description="Disordered" evidence="1">
    <location>
        <begin position="1"/>
        <end position="24"/>
    </location>
</feature>
<name>A0ABT1ADS1_9PSEU</name>
<evidence type="ECO:0000256" key="1">
    <source>
        <dbReference type="SAM" id="MobiDB-lite"/>
    </source>
</evidence>
<dbReference type="EMBL" id="JAGSOV010000105">
    <property type="protein sequence ID" value="MCO1661056.1"/>
    <property type="molecule type" value="Genomic_DNA"/>
</dbReference>
<gene>
    <name evidence="2" type="ORF">KDL28_39015</name>
</gene>
<evidence type="ECO:0008006" key="4">
    <source>
        <dbReference type="Google" id="ProtNLM"/>
    </source>
</evidence>
<evidence type="ECO:0000313" key="3">
    <source>
        <dbReference type="Proteomes" id="UP001165283"/>
    </source>
</evidence>
<protein>
    <recommendedName>
        <fullName evidence="4">PknH-like protein</fullName>
    </recommendedName>
</protein>
<proteinExistence type="predicted"/>